<accession>A0AAJ0BP52</accession>
<protein>
    <recommendedName>
        <fullName evidence="3 4">Tyrosinase copper-binding domain-containing protein</fullName>
    </recommendedName>
</protein>
<name>A0AAJ0BP52_9PEZI</name>
<dbReference type="GO" id="GO:0016491">
    <property type="term" value="F:oxidoreductase activity"/>
    <property type="evidence" value="ECO:0007669"/>
    <property type="project" value="UniProtKB-KW"/>
</dbReference>
<dbReference type="SUPFAM" id="SSF48056">
    <property type="entry name" value="Di-copper centre-containing domain"/>
    <property type="match status" value="1"/>
</dbReference>
<evidence type="ECO:0000313" key="6">
    <source>
        <dbReference type="Proteomes" id="UP001239445"/>
    </source>
</evidence>
<sequence>MAQVAGEKTSPASTEKTDSLARDALVSLTKYASQKSSSTTTTCTVENAARRREWGSLSGAERIAYTNAVKCLMSLPSQLDAVDAPGAKSRYDDFVAIHINQTLSIHGTANFLSWHRLFVWVYEQTLRAECNYQGHQPYWNWGKSAFDPLNSPIFDGSETSMSGNGAFAPHNCTNGLPTGLNCIPPGQGGGCVATGPFANMTVNLGSIGPTLDAAGVMPAASPLAHNPRCLRRDISAWVSSNWTTDRDSWDLITLTDNITAFQTLMQGDFARGFYGVHAAGHFTFGGDPGGDLWASPGDPAFYLHHAQIDRTWWIWQNYKSPESRTTAIGGTVTPNDTPPSQNGTIGDLLDLGILTAPLTIARVMSTVGLTGGPLCYVYE</sequence>
<dbReference type="Pfam" id="PF00264">
    <property type="entry name" value="Tyrosinase"/>
    <property type="match status" value="1"/>
</dbReference>
<gene>
    <name evidence="5" type="ORF">QBC47DRAFT_429064</name>
</gene>
<dbReference type="PRINTS" id="PR00092">
    <property type="entry name" value="TYROSINASE"/>
</dbReference>
<dbReference type="InterPro" id="IPR050316">
    <property type="entry name" value="Tyrosinase/Hemocyanin"/>
</dbReference>
<organism evidence="5 6">
    <name type="scientific">Echria macrotheca</name>
    <dbReference type="NCBI Taxonomy" id="438768"/>
    <lineage>
        <taxon>Eukaryota</taxon>
        <taxon>Fungi</taxon>
        <taxon>Dikarya</taxon>
        <taxon>Ascomycota</taxon>
        <taxon>Pezizomycotina</taxon>
        <taxon>Sordariomycetes</taxon>
        <taxon>Sordariomycetidae</taxon>
        <taxon>Sordariales</taxon>
        <taxon>Schizotheciaceae</taxon>
        <taxon>Echria</taxon>
    </lineage>
</organism>
<dbReference type="Proteomes" id="UP001239445">
    <property type="component" value="Unassembled WGS sequence"/>
</dbReference>
<dbReference type="InterPro" id="IPR008922">
    <property type="entry name" value="Di-copper_centre_dom_sf"/>
</dbReference>
<dbReference type="InterPro" id="IPR002227">
    <property type="entry name" value="Tyrosinase_Cu-bd"/>
</dbReference>
<keyword evidence="2" id="KW-0560">Oxidoreductase</keyword>
<dbReference type="PANTHER" id="PTHR11474:SF125">
    <property type="entry name" value="N-ACETYL-6-HYDROXYTRYPTOPHAN OXIDASE IVOB-RELATED"/>
    <property type="match status" value="1"/>
</dbReference>
<reference evidence="5" key="1">
    <citation type="submission" date="2023-06" db="EMBL/GenBank/DDBJ databases">
        <title>Genome-scale phylogeny and comparative genomics of the fungal order Sordariales.</title>
        <authorList>
            <consortium name="Lawrence Berkeley National Laboratory"/>
            <person name="Hensen N."/>
            <person name="Bonometti L."/>
            <person name="Westerberg I."/>
            <person name="Brannstrom I.O."/>
            <person name="Guillou S."/>
            <person name="Cros-Aarteil S."/>
            <person name="Calhoun S."/>
            <person name="Haridas S."/>
            <person name="Kuo A."/>
            <person name="Mondo S."/>
            <person name="Pangilinan J."/>
            <person name="Riley R."/>
            <person name="Labutti K."/>
            <person name="Andreopoulos B."/>
            <person name="Lipzen A."/>
            <person name="Chen C."/>
            <person name="Yanf M."/>
            <person name="Daum C."/>
            <person name="Ng V."/>
            <person name="Clum A."/>
            <person name="Steindorff A."/>
            <person name="Ohm R."/>
            <person name="Martin F."/>
            <person name="Silar P."/>
            <person name="Natvig D."/>
            <person name="Lalanne C."/>
            <person name="Gautier V."/>
            <person name="Ament-Velasquez S.L."/>
            <person name="Kruys A."/>
            <person name="Hutchinson M.I."/>
            <person name="Powell A.J."/>
            <person name="Barry K."/>
            <person name="Miller A.N."/>
            <person name="Grigoriev I.V."/>
            <person name="Debuchy R."/>
            <person name="Gladieux P."/>
            <person name="Thoren M.H."/>
            <person name="Johannesson H."/>
        </authorList>
    </citation>
    <scope>NUCLEOTIDE SEQUENCE</scope>
    <source>
        <strain evidence="5">PSN4</strain>
    </source>
</reference>
<evidence type="ECO:0000256" key="1">
    <source>
        <dbReference type="ARBA" id="ARBA00022723"/>
    </source>
</evidence>
<feature type="domain" description="Tyrosinase copper-binding" evidence="3">
    <location>
        <begin position="106"/>
        <end position="123"/>
    </location>
</feature>
<dbReference type="GO" id="GO:0046872">
    <property type="term" value="F:metal ion binding"/>
    <property type="evidence" value="ECO:0007669"/>
    <property type="project" value="UniProtKB-KW"/>
</dbReference>
<comment type="caution">
    <text evidence="5">The sequence shown here is derived from an EMBL/GenBank/DDBJ whole genome shotgun (WGS) entry which is preliminary data.</text>
</comment>
<evidence type="ECO:0000313" key="5">
    <source>
        <dbReference type="EMBL" id="KAK1761507.1"/>
    </source>
</evidence>
<proteinExistence type="predicted"/>
<dbReference type="PANTHER" id="PTHR11474">
    <property type="entry name" value="TYROSINASE FAMILY MEMBER"/>
    <property type="match status" value="1"/>
</dbReference>
<evidence type="ECO:0000259" key="4">
    <source>
        <dbReference type="PROSITE" id="PS00498"/>
    </source>
</evidence>
<evidence type="ECO:0000256" key="2">
    <source>
        <dbReference type="ARBA" id="ARBA00023002"/>
    </source>
</evidence>
<dbReference type="Gene3D" id="1.10.1280.10">
    <property type="entry name" value="Di-copper center containing domain from catechol oxidase"/>
    <property type="match status" value="1"/>
</dbReference>
<feature type="domain" description="Tyrosinase copper-binding" evidence="4">
    <location>
        <begin position="298"/>
        <end position="309"/>
    </location>
</feature>
<evidence type="ECO:0000259" key="3">
    <source>
        <dbReference type="PROSITE" id="PS00497"/>
    </source>
</evidence>
<dbReference type="PROSITE" id="PS00497">
    <property type="entry name" value="TYROSINASE_1"/>
    <property type="match status" value="1"/>
</dbReference>
<dbReference type="AlphaFoldDB" id="A0AAJ0BP52"/>
<keyword evidence="6" id="KW-1185">Reference proteome</keyword>
<dbReference type="PROSITE" id="PS00498">
    <property type="entry name" value="TYROSINASE_2"/>
    <property type="match status" value="1"/>
</dbReference>
<dbReference type="EMBL" id="MU839827">
    <property type="protein sequence ID" value="KAK1761507.1"/>
    <property type="molecule type" value="Genomic_DNA"/>
</dbReference>
<keyword evidence="1" id="KW-0479">Metal-binding</keyword>